<evidence type="ECO:0000313" key="2">
    <source>
        <dbReference type="Proteomes" id="UP000278746"/>
    </source>
</evidence>
<reference evidence="1 2" key="1">
    <citation type="submission" date="2018-10" db="EMBL/GenBank/DDBJ databases">
        <title>Bacillus Keqinensis sp. nov., a moderately halophilic bacterium isolated from a saline-alkaline lake.</title>
        <authorList>
            <person name="Wang H."/>
        </authorList>
    </citation>
    <scope>NUCLEOTIDE SEQUENCE [LARGE SCALE GENOMIC DNA]</scope>
    <source>
        <strain evidence="1 2">KQ-3</strain>
    </source>
</reference>
<sequence length="328" mass="39836">MLEQSDQKIIRMIEKETEKGNLDNISRTEFYQKYYIRNPEIKWAYLASFVSRNAGWAMTDLKSRPFAVLLDEKLRNDLFMTYERANWLIFSDAFPQLLIYQWSKRQGKPYFHLLPKFGVSNWISEKWLEFWQKKDEERLMIALIVNEQHLIQRPVLDQTFYKKQVFNSAAFKWQDRLHFSTVLFPDKKGRLTGSSVSDFTKTDKRIELGKKLAWILFHSDQKEEMADFHQSIPHTGSRKDYQRFLKRRYPKTPMVRSSYPVITHHRDFKFDWSIHLLKNPDRYLKQLKPVKRFNLTEWYEEKLHQMEVAVRIEEFYKSTMKQKGDSYR</sequence>
<accession>A0A3M7TU67</accession>
<dbReference type="AlphaFoldDB" id="A0A3M7TU67"/>
<evidence type="ECO:0000313" key="1">
    <source>
        <dbReference type="EMBL" id="RNA69186.1"/>
    </source>
</evidence>
<gene>
    <name evidence="1" type="ORF">EBO34_04345</name>
</gene>
<name>A0A3M7TU67_9BACI</name>
<dbReference type="RefSeq" id="WP_122896708.1">
    <property type="nucleotide sequence ID" value="NZ_RHIB01000001.1"/>
</dbReference>
<protein>
    <submittedName>
        <fullName evidence="1">DUF2515 domain-containing protein</fullName>
    </submittedName>
</protein>
<dbReference type="OrthoDB" id="2690514at2"/>
<dbReference type="Proteomes" id="UP000278746">
    <property type="component" value="Unassembled WGS sequence"/>
</dbReference>
<dbReference type="Pfam" id="PF10720">
    <property type="entry name" value="DUF2515"/>
    <property type="match status" value="1"/>
</dbReference>
<comment type="caution">
    <text evidence="1">The sequence shown here is derived from an EMBL/GenBank/DDBJ whole genome shotgun (WGS) entry which is preliminary data.</text>
</comment>
<keyword evidence="2" id="KW-1185">Reference proteome</keyword>
<dbReference type="InterPro" id="IPR019658">
    <property type="entry name" value="DUF2515"/>
</dbReference>
<organism evidence="1 2">
    <name type="scientific">Alteribacter keqinensis</name>
    <dbReference type="NCBI Taxonomy" id="2483800"/>
    <lineage>
        <taxon>Bacteria</taxon>
        <taxon>Bacillati</taxon>
        <taxon>Bacillota</taxon>
        <taxon>Bacilli</taxon>
        <taxon>Bacillales</taxon>
        <taxon>Bacillaceae</taxon>
        <taxon>Alteribacter</taxon>
    </lineage>
</organism>
<dbReference type="EMBL" id="RHIB01000001">
    <property type="protein sequence ID" value="RNA69186.1"/>
    <property type="molecule type" value="Genomic_DNA"/>
</dbReference>
<proteinExistence type="predicted"/>